<dbReference type="Proteomes" id="UP001215280">
    <property type="component" value="Unassembled WGS sequence"/>
</dbReference>
<evidence type="ECO:0000256" key="1">
    <source>
        <dbReference type="SAM" id="MobiDB-lite"/>
    </source>
</evidence>
<gene>
    <name evidence="2" type="ORF">DFH07DRAFT_1007167</name>
</gene>
<dbReference type="SUPFAM" id="SSF54160">
    <property type="entry name" value="Chromo domain-like"/>
    <property type="match status" value="1"/>
</dbReference>
<sequence length="313" mass="34469">MRAENDDLRRIARAAGVELEKNYAQMILMNKENARLRQQLHAKKNKPKRTYTTGHARLMTSAEMTQKLLEELQKKEMGELHKVLRQTIFPGIRAKHAQQLKEAQAAEKAAAKAAKEAEKAAVKAAKEVEKVAVKAAKEAAKAAKAAEREITKAARAAARGRGRGRGRGRARGATRGRGSRRVGDEDDIDDGEENSESEASSEGSPSPRRTPIPSPSPSTHSSRNNSPTGGGITDEDSDSGDDVVSINGHRWAGRRNLEFQVMWTDGDVTWEPLSNVNDCAAMDDYLVRHDVDDPLRLSKRKFLIDTTLEAQNE</sequence>
<reference evidence="2" key="1">
    <citation type="submission" date="2023-03" db="EMBL/GenBank/DDBJ databases">
        <title>Massive genome expansion in bonnet fungi (Mycena s.s.) driven by repeated elements and novel gene families across ecological guilds.</title>
        <authorList>
            <consortium name="Lawrence Berkeley National Laboratory"/>
            <person name="Harder C.B."/>
            <person name="Miyauchi S."/>
            <person name="Viragh M."/>
            <person name="Kuo A."/>
            <person name="Thoen E."/>
            <person name="Andreopoulos B."/>
            <person name="Lu D."/>
            <person name="Skrede I."/>
            <person name="Drula E."/>
            <person name="Henrissat B."/>
            <person name="Morin E."/>
            <person name="Kohler A."/>
            <person name="Barry K."/>
            <person name="LaButti K."/>
            <person name="Morin E."/>
            <person name="Salamov A."/>
            <person name="Lipzen A."/>
            <person name="Mereny Z."/>
            <person name="Hegedus B."/>
            <person name="Baldrian P."/>
            <person name="Stursova M."/>
            <person name="Weitz H."/>
            <person name="Taylor A."/>
            <person name="Grigoriev I.V."/>
            <person name="Nagy L.G."/>
            <person name="Martin F."/>
            <person name="Kauserud H."/>
        </authorList>
    </citation>
    <scope>NUCLEOTIDE SEQUENCE</scope>
    <source>
        <strain evidence="2">CBHHK188m</strain>
    </source>
</reference>
<feature type="compositionally biased region" description="Basic residues" evidence="1">
    <location>
        <begin position="158"/>
        <end position="180"/>
    </location>
</feature>
<dbReference type="EMBL" id="JARJLG010000260">
    <property type="protein sequence ID" value="KAJ7722234.1"/>
    <property type="molecule type" value="Genomic_DNA"/>
</dbReference>
<feature type="compositionally biased region" description="Low complexity" evidence="1">
    <location>
        <begin position="197"/>
        <end position="207"/>
    </location>
</feature>
<proteinExistence type="predicted"/>
<evidence type="ECO:0008006" key="4">
    <source>
        <dbReference type="Google" id="ProtNLM"/>
    </source>
</evidence>
<feature type="compositionally biased region" description="Low complexity" evidence="1">
    <location>
        <begin position="217"/>
        <end position="227"/>
    </location>
</feature>
<dbReference type="InterPro" id="IPR016197">
    <property type="entry name" value="Chromo-like_dom_sf"/>
</dbReference>
<feature type="region of interest" description="Disordered" evidence="1">
    <location>
        <begin position="152"/>
        <end position="245"/>
    </location>
</feature>
<name>A0AAD7HKV3_9AGAR</name>
<protein>
    <recommendedName>
        <fullName evidence="4">Chromo domain-containing protein</fullName>
    </recommendedName>
</protein>
<organism evidence="2 3">
    <name type="scientific">Mycena maculata</name>
    <dbReference type="NCBI Taxonomy" id="230809"/>
    <lineage>
        <taxon>Eukaryota</taxon>
        <taxon>Fungi</taxon>
        <taxon>Dikarya</taxon>
        <taxon>Basidiomycota</taxon>
        <taxon>Agaricomycotina</taxon>
        <taxon>Agaricomycetes</taxon>
        <taxon>Agaricomycetidae</taxon>
        <taxon>Agaricales</taxon>
        <taxon>Marasmiineae</taxon>
        <taxon>Mycenaceae</taxon>
        <taxon>Mycena</taxon>
    </lineage>
</organism>
<evidence type="ECO:0000313" key="2">
    <source>
        <dbReference type="EMBL" id="KAJ7722234.1"/>
    </source>
</evidence>
<comment type="caution">
    <text evidence="2">The sequence shown here is derived from an EMBL/GenBank/DDBJ whole genome shotgun (WGS) entry which is preliminary data.</text>
</comment>
<dbReference type="CDD" id="cd00024">
    <property type="entry name" value="CD_CSD"/>
    <property type="match status" value="1"/>
</dbReference>
<feature type="compositionally biased region" description="Acidic residues" evidence="1">
    <location>
        <begin position="184"/>
        <end position="196"/>
    </location>
</feature>
<keyword evidence="3" id="KW-1185">Reference proteome</keyword>
<dbReference type="AlphaFoldDB" id="A0AAD7HKV3"/>
<evidence type="ECO:0000313" key="3">
    <source>
        <dbReference type="Proteomes" id="UP001215280"/>
    </source>
</evidence>
<accession>A0AAD7HKV3</accession>